<evidence type="ECO:0000256" key="8">
    <source>
        <dbReference type="ARBA" id="ARBA00023136"/>
    </source>
</evidence>
<evidence type="ECO:0000256" key="4">
    <source>
        <dbReference type="ARBA" id="ARBA00022692"/>
    </source>
</evidence>
<dbReference type="EMBL" id="KL648566">
    <property type="protein sequence ID" value="KEY68808.1"/>
    <property type="molecule type" value="Genomic_DNA"/>
</dbReference>
<organism evidence="10 11">
    <name type="scientific">Stachybotrys chartarum (strain CBS 109288 / IBT 7711)</name>
    <name type="common">Toxic black mold</name>
    <name type="synonym">Stilbospora chartarum</name>
    <dbReference type="NCBI Taxonomy" id="1280523"/>
    <lineage>
        <taxon>Eukaryota</taxon>
        <taxon>Fungi</taxon>
        <taxon>Dikarya</taxon>
        <taxon>Ascomycota</taxon>
        <taxon>Pezizomycotina</taxon>
        <taxon>Sordariomycetes</taxon>
        <taxon>Hypocreomycetidae</taxon>
        <taxon>Hypocreales</taxon>
        <taxon>Stachybotryaceae</taxon>
        <taxon>Stachybotrys</taxon>
    </lineage>
</organism>
<dbReference type="InterPro" id="IPR005336">
    <property type="entry name" value="MPC"/>
</dbReference>
<dbReference type="AlphaFoldDB" id="A0A084AU29"/>
<comment type="similarity">
    <text evidence="2 9">Belongs to the mitochondrial pyruvate carrier (MPC) (TC 2.A.105) family.</text>
</comment>
<comment type="caution">
    <text evidence="9">Lacks conserved residue(s) required for the propagation of feature annotation.</text>
</comment>
<reference evidence="10 11" key="1">
    <citation type="journal article" date="2014" name="BMC Genomics">
        <title>Comparative genome sequencing reveals chemotype-specific gene clusters in the toxigenic black mold Stachybotrys.</title>
        <authorList>
            <person name="Semeiks J."/>
            <person name="Borek D."/>
            <person name="Otwinowski Z."/>
            <person name="Grishin N.V."/>
        </authorList>
    </citation>
    <scope>NUCLEOTIDE SEQUENCE [LARGE SCALE GENOMIC DNA]</scope>
    <source>
        <strain evidence="11">CBS 109288 / IBT 7711</strain>
    </source>
</reference>
<evidence type="ECO:0000256" key="9">
    <source>
        <dbReference type="RuleBase" id="RU363100"/>
    </source>
</evidence>
<dbReference type="Proteomes" id="UP000028045">
    <property type="component" value="Unassembled WGS sequence"/>
</dbReference>
<accession>A0A084AU29</accession>
<dbReference type="HOGENOM" id="CLU_099502_0_1_1"/>
<evidence type="ECO:0000256" key="7">
    <source>
        <dbReference type="ARBA" id="ARBA00023128"/>
    </source>
</evidence>
<feature type="transmembrane region" description="Helical" evidence="9">
    <location>
        <begin position="120"/>
        <end position="141"/>
    </location>
</feature>
<keyword evidence="5 9" id="KW-0999">Mitochondrion inner membrane</keyword>
<evidence type="ECO:0000256" key="1">
    <source>
        <dbReference type="ARBA" id="ARBA00004448"/>
    </source>
</evidence>
<evidence type="ECO:0000256" key="3">
    <source>
        <dbReference type="ARBA" id="ARBA00022448"/>
    </source>
</evidence>
<gene>
    <name evidence="10" type="ORF">S7711_00676</name>
</gene>
<keyword evidence="4 9" id="KW-0812">Transmembrane</keyword>
<evidence type="ECO:0000313" key="11">
    <source>
        <dbReference type="Proteomes" id="UP000028045"/>
    </source>
</evidence>
<dbReference type="GO" id="GO:0006850">
    <property type="term" value="P:pyruvate import into mitochondria"/>
    <property type="evidence" value="ECO:0007669"/>
    <property type="project" value="InterPro"/>
</dbReference>
<dbReference type="Pfam" id="PF03650">
    <property type="entry name" value="MPC"/>
    <property type="match status" value="1"/>
</dbReference>
<keyword evidence="11" id="KW-1185">Reference proteome</keyword>
<evidence type="ECO:0000256" key="2">
    <source>
        <dbReference type="ARBA" id="ARBA00006416"/>
    </source>
</evidence>
<comment type="function">
    <text evidence="9">Mediates the uptake of pyruvate into mitochondria.</text>
</comment>
<dbReference type="OrthoDB" id="869189at2759"/>
<keyword evidence="3 9" id="KW-0813">Transport</keyword>
<sequence>MAPSTTAYRAAQPLFRQAASTARPAFRPQHLHQQFRQHGKRWQSTASETQQSWFKKAWESEVGIRTVHFWAPVMKWCLVLAGVADFARPAEKLSLTQNAALTATGLIWTRWCFVIRPKNYLLAAVNFFLAIVGIIQVSRIAKYELSKNKSVAGVVEDVKQDVKENIKDVKV</sequence>
<proteinExistence type="inferred from homology"/>
<keyword evidence="6 9" id="KW-1133">Transmembrane helix</keyword>
<evidence type="ECO:0000256" key="6">
    <source>
        <dbReference type="ARBA" id="ARBA00022989"/>
    </source>
</evidence>
<protein>
    <recommendedName>
        <fullName evidence="9">Mitochondrial pyruvate carrier</fullName>
    </recommendedName>
</protein>
<keyword evidence="7 9" id="KW-0496">Mitochondrion</keyword>
<keyword evidence="8 9" id="KW-0472">Membrane</keyword>
<comment type="subcellular location">
    <subcellularLocation>
        <location evidence="1 9">Mitochondrion inner membrane</location>
        <topology evidence="1 9">Multi-pass membrane protein</topology>
    </subcellularLocation>
</comment>
<evidence type="ECO:0000256" key="5">
    <source>
        <dbReference type="ARBA" id="ARBA00022792"/>
    </source>
</evidence>
<dbReference type="GO" id="GO:0005743">
    <property type="term" value="C:mitochondrial inner membrane"/>
    <property type="evidence" value="ECO:0007669"/>
    <property type="project" value="UniProtKB-SubCell"/>
</dbReference>
<evidence type="ECO:0000313" key="10">
    <source>
        <dbReference type="EMBL" id="KEY68808.1"/>
    </source>
</evidence>
<dbReference type="PANTHER" id="PTHR14154">
    <property type="entry name" value="UPF0041 BRAIN PROTEIN 44-RELATED"/>
    <property type="match status" value="1"/>
</dbReference>
<name>A0A084AU29_STACB</name>